<dbReference type="EMBL" id="VBOT01000143">
    <property type="protein sequence ID" value="TMQ48374.1"/>
    <property type="molecule type" value="Genomic_DNA"/>
</dbReference>
<evidence type="ECO:0000313" key="2">
    <source>
        <dbReference type="EMBL" id="TMQ48374.1"/>
    </source>
</evidence>
<sequence length="216" mass="22924">MKLRWIPCWVVALGALAVPACSRDEPSAPRLHSISGHLRLTGYLVDGDGRFAGTKVVGNASGVPVELVYGDRVVAQTTTVDGVFGFAGLGPGGYVARTHVIGNIGDETEPLTISASDIAAADTLRLVSQGDLYPVPNPIGESATIYFDLPDTEFVEINILDLAGHTVRGLRAREIPAGFNAVVWNGLDQAGRPATAPMYWVTLVSGEDIRAQLLFR</sequence>
<accession>A0A538SAH2</accession>
<feature type="chain" id="PRO_5022174895" description="FlgD Ig-like domain-containing protein" evidence="1">
    <location>
        <begin position="23"/>
        <end position="216"/>
    </location>
</feature>
<feature type="signal peptide" evidence="1">
    <location>
        <begin position="1"/>
        <end position="22"/>
    </location>
</feature>
<gene>
    <name evidence="2" type="ORF">E6K73_12150</name>
</gene>
<dbReference type="Proteomes" id="UP000320184">
    <property type="component" value="Unassembled WGS sequence"/>
</dbReference>
<protein>
    <recommendedName>
        <fullName evidence="4">FlgD Ig-like domain-containing protein</fullName>
    </recommendedName>
</protein>
<dbReference type="Gene3D" id="2.60.40.4070">
    <property type="match status" value="1"/>
</dbReference>
<name>A0A538SAH2_UNCEI</name>
<organism evidence="2 3">
    <name type="scientific">Eiseniibacteriota bacterium</name>
    <dbReference type="NCBI Taxonomy" id="2212470"/>
    <lineage>
        <taxon>Bacteria</taxon>
        <taxon>Candidatus Eiseniibacteriota</taxon>
    </lineage>
</organism>
<evidence type="ECO:0000313" key="3">
    <source>
        <dbReference type="Proteomes" id="UP000320184"/>
    </source>
</evidence>
<proteinExistence type="predicted"/>
<evidence type="ECO:0008006" key="4">
    <source>
        <dbReference type="Google" id="ProtNLM"/>
    </source>
</evidence>
<comment type="caution">
    <text evidence="2">The sequence shown here is derived from an EMBL/GenBank/DDBJ whole genome shotgun (WGS) entry which is preliminary data.</text>
</comment>
<keyword evidence="1" id="KW-0732">Signal</keyword>
<reference evidence="2 3" key="1">
    <citation type="journal article" date="2019" name="Nat. Microbiol.">
        <title>Mediterranean grassland soil C-N compound turnover is dependent on rainfall and depth, and is mediated by genomically divergent microorganisms.</title>
        <authorList>
            <person name="Diamond S."/>
            <person name="Andeer P.F."/>
            <person name="Li Z."/>
            <person name="Crits-Christoph A."/>
            <person name="Burstein D."/>
            <person name="Anantharaman K."/>
            <person name="Lane K.R."/>
            <person name="Thomas B.C."/>
            <person name="Pan C."/>
            <person name="Northen T.R."/>
            <person name="Banfield J.F."/>
        </authorList>
    </citation>
    <scope>NUCLEOTIDE SEQUENCE [LARGE SCALE GENOMIC DNA]</scope>
    <source>
        <strain evidence="2">WS_3</strain>
    </source>
</reference>
<evidence type="ECO:0000256" key="1">
    <source>
        <dbReference type="SAM" id="SignalP"/>
    </source>
</evidence>
<dbReference type="AlphaFoldDB" id="A0A538SAH2"/>